<dbReference type="EMBL" id="CP048685">
    <property type="protein sequence ID" value="QPJ60655.1"/>
    <property type="molecule type" value="Genomic_DNA"/>
</dbReference>
<dbReference type="InterPro" id="IPR000866">
    <property type="entry name" value="AhpC/TSA"/>
</dbReference>
<organism evidence="3 4">
    <name type="scientific">Candidatus Nitronauta litoralis</name>
    <dbReference type="NCBI Taxonomy" id="2705533"/>
    <lineage>
        <taxon>Bacteria</taxon>
        <taxon>Pseudomonadati</taxon>
        <taxon>Nitrospinota/Tectimicrobiota group</taxon>
        <taxon>Nitrospinota</taxon>
        <taxon>Nitrospinia</taxon>
        <taxon>Nitrospinales</taxon>
        <taxon>Nitrospinaceae</taxon>
        <taxon>Candidatus Nitronauta</taxon>
    </lineage>
</organism>
<dbReference type="GO" id="GO:0016491">
    <property type="term" value="F:oxidoreductase activity"/>
    <property type="evidence" value="ECO:0007669"/>
    <property type="project" value="InterPro"/>
</dbReference>
<dbReference type="PANTHER" id="PTHR42852">
    <property type="entry name" value="THIOL:DISULFIDE INTERCHANGE PROTEIN DSBE"/>
    <property type="match status" value="1"/>
</dbReference>
<dbReference type="CDD" id="cd02966">
    <property type="entry name" value="TlpA_like_family"/>
    <property type="match status" value="1"/>
</dbReference>
<protein>
    <submittedName>
        <fullName evidence="3">TlpA family protein disulfide reductase</fullName>
    </submittedName>
</protein>
<keyword evidence="1" id="KW-0676">Redox-active center</keyword>
<accession>A0A7T0BTF7</accession>
<evidence type="ECO:0000313" key="4">
    <source>
        <dbReference type="Proteomes" id="UP000594688"/>
    </source>
</evidence>
<gene>
    <name evidence="3" type="ORF">G3M70_01625</name>
</gene>
<dbReference type="PROSITE" id="PS51352">
    <property type="entry name" value="THIOREDOXIN_2"/>
    <property type="match status" value="1"/>
</dbReference>
<dbReference type="Pfam" id="PF00578">
    <property type="entry name" value="AhpC-TSA"/>
    <property type="match status" value="1"/>
</dbReference>
<dbReference type="PROSITE" id="PS00194">
    <property type="entry name" value="THIOREDOXIN_1"/>
    <property type="match status" value="1"/>
</dbReference>
<dbReference type="InterPro" id="IPR050553">
    <property type="entry name" value="Thioredoxin_ResA/DsbE_sf"/>
</dbReference>
<evidence type="ECO:0000313" key="3">
    <source>
        <dbReference type="EMBL" id="QPJ60655.1"/>
    </source>
</evidence>
<dbReference type="Proteomes" id="UP000594688">
    <property type="component" value="Chromosome"/>
</dbReference>
<dbReference type="GO" id="GO:0016209">
    <property type="term" value="F:antioxidant activity"/>
    <property type="evidence" value="ECO:0007669"/>
    <property type="project" value="InterPro"/>
</dbReference>
<proteinExistence type="predicted"/>
<evidence type="ECO:0000259" key="2">
    <source>
        <dbReference type="PROSITE" id="PS51352"/>
    </source>
</evidence>
<dbReference type="SUPFAM" id="SSF52833">
    <property type="entry name" value="Thioredoxin-like"/>
    <property type="match status" value="1"/>
</dbReference>
<dbReference type="Gene3D" id="3.40.30.10">
    <property type="entry name" value="Glutaredoxin"/>
    <property type="match status" value="1"/>
</dbReference>
<dbReference type="InterPro" id="IPR017937">
    <property type="entry name" value="Thioredoxin_CS"/>
</dbReference>
<feature type="domain" description="Thioredoxin" evidence="2">
    <location>
        <begin position="17"/>
        <end position="158"/>
    </location>
</feature>
<dbReference type="AlphaFoldDB" id="A0A7T0BTF7"/>
<dbReference type="PANTHER" id="PTHR42852:SF17">
    <property type="entry name" value="THIOREDOXIN-LIKE PROTEIN HI_1115"/>
    <property type="match status" value="1"/>
</dbReference>
<dbReference type="InterPro" id="IPR013766">
    <property type="entry name" value="Thioredoxin_domain"/>
</dbReference>
<dbReference type="KEGG" id="nli:G3M70_01625"/>
<dbReference type="InterPro" id="IPR036249">
    <property type="entry name" value="Thioredoxin-like_sf"/>
</dbReference>
<sequence length="161" mass="18314">MTREGIADNVHKGEVKAEEGYIAPDFTVSDLEGKRVRLSDFHGQVVVINLWATWCAPCRVEMPSIENLYRRFRSEGLTVLAVSFDKGRDEAVRAFAKEKNLSFPILLDHDMEVENKYQTLTIPSTFVVDKHGMIAARVDGAKNWESPETFKAIEFLLNRKP</sequence>
<evidence type="ECO:0000256" key="1">
    <source>
        <dbReference type="ARBA" id="ARBA00023284"/>
    </source>
</evidence>
<reference evidence="3 4" key="1">
    <citation type="submission" date="2020-02" db="EMBL/GenBank/DDBJ databases">
        <title>Genomic and physiological characterization of two novel Nitrospinaceae genera.</title>
        <authorList>
            <person name="Mueller A.J."/>
            <person name="Jung M.-Y."/>
            <person name="Strachan C.R."/>
            <person name="Herbold C.W."/>
            <person name="Kirkegaard R.H."/>
            <person name="Daims H."/>
        </authorList>
    </citation>
    <scope>NUCLEOTIDE SEQUENCE [LARGE SCALE GENOMIC DNA]</scope>
    <source>
        <strain evidence="3">EB</strain>
    </source>
</reference>
<name>A0A7T0BTF7_9BACT</name>